<keyword evidence="2" id="KW-1185">Reference proteome</keyword>
<dbReference type="AlphaFoldDB" id="A0A8J8FH31"/>
<dbReference type="RefSeq" id="WP_171608453.1">
    <property type="nucleotide sequence ID" value="NZ_WHPF01000009.1"/>
</dbReference>
<accession>A0A8J8FH31</accession>
<reference evidence="1" key="1">
    <citation type="submission" date="2019-10" db="EMBL/GenBank/DDBJ databases">
        <title>Draft genome sequence of Panacibacter sp. KCS-6.</title>
        <authorList>
            <person name="Yim K.J."/>
        </authorList>
    </citation>
    <scope>NUCLEOTIDE SEQUENCE</scope>
    <source>
        <strain evidence="1">KCS-6</strain>
    </source>
</reference>
<proteinExistence type="predicted"/>
<evidence type="ECO:0000313" key="2">
    <source>
        <dbReference type="Proteomes" id="UP000598971"/>
    </source>
</evidence>
<evidence type="ECO:0000313" key="1">
    <source>
        <dbReference type="EMBL" id="NNV56512.1"/>
    </source>
</evidence>
<sequence>MKFWELISAFRSETDNLKSVLSKDSWAKFKSHYDNLNEIVQRQDRQILDEEIPFQLAKEVCELSKLKFYLYYKDTPHRLAIYQQGSDTPFEEISSLDILLRFGGSYIEETMERTMSDVMPRKLGNYIEVLGAFNVTNRGMIAFLRTENSKLLENEIITSLDNSRMWTIVNEPFMFVDPYSAYEKQERQKDQGIRQYIIKPIVGTDKPLDAELLTRKTNNTETA</sequence>
<dbReference type="EMBL" id="WHPF01000009">
    <property type="protein sequence ID" value="NNV56512.1"/>
    <property type="molecule type" value="Genomic_DNA"/>
</dbReference>
<gene>
    <name evidence="1" type="ORF">GD597_13655</name>
</gene>
<dbReference type="Proteomes" id="UP000598971">
    <property type="component" value="Unassembled WGS sequence"/>
</dbReference>
<protein>
    <submittedName>
        <fullName evidence="1">Uncharacterized protein</fullName>
    </submittedName>
</protein>
<comment type="caution">
    <text evidence="1">The sequence shown here is derived from an EMBL/GenBank/DDBJ whole genome shotgun (WGS) entry which is preliminary data.</text>
</comment>
<organism evidence="1 2">
    <name type="scientific">Limnovirga soli</name>
    <dbReference type="NCBI Taxonomy" id="2656915"/>
    <lineage>
        <taxon>Bacteria</taxon>
        <taxon>Pseudomonadati</taxon>
        <taxon>Bacteroidota</taxon>
        <taxon>Chitinophagia</taxon>
        <taxon>Chitinophagales</taxon>
        <taxon>Chitinophagaceae</taxon>
        <taxon>Limnovirga</taxon>
    </lineage>
</organism>
<name>A0A8J8FH31_9BACT</name>